<feature type="region of interest" description="Disordered" evidence="7">
    <location>
        <begin position="599"/>
        <end position="631"/>
    </location>
</feature>
<evidence type="ECO:0000313" key="10">
    <source>
        <dbReference type="EMBL" id="MDT0582275.1"/>
    </source>
</evidence>
<reference evidence="10 11" key="1">
    <citation type="submission" date="2023-09" db="EMBL/GenBank/DDBJ databases">
        <authorList>
            <person name="Rey-Velasco X."/>
        </authorList>
    </citation>
    <scope>NUCLEOTIDE SEQUENCE [LARGE SCALE GENOMIC DNA]</scope>
    <source>
        <strain evidence="10 11">W409</strain>
    </source>
</reference>
<dbReference type="PRINTS" id="PR00723">
    <property type="entry name" value="SUBTILISIN"/>
</dbReference>
<dbReference type="CDD" id="cd07487">
    <property type="entry name" value="Peptidases_S8_1"/>
    <property type="match status" value="1"/>
</dbReference>
<dbReference type="PROSITE" id="PS00137">
    <property type="entry name" value="SUBTILASE_HIS"/>
    <property type="match status" value="1"/>
</dbReference>
<protein>
    <submittedName>
        <fullName evidence="10">S8 family peptidase</fullName>
        <ecNumber evidence="10">3.4.-.-</ecNumber>
    </submittedName>
</protein>
<dbReference type="InterPro" id="IPR036852">
    <property type="entry name" value="Peptidase_S8/S53_dom_sf"/>
</dbReference>
<dbReference type="RefSeq" id="WP_311361043.1">
    <property type="nucleotide sequence ID" value="NZ_JAVRIE010000002.1"/>
</dbReference>
<feature type="chain" id="PRO_5043880465" evidence="8">
    <location>
        <begin position="24"/>
        <end position="631"/>
    </location>
</feature>
<evidence type="ECO:0000256" key="5">
    <source>
        <dbReference type="PIRSR" id="PIRSR615500-1"/>
    </source>
</evidence>
<evidence type="ECO:0000256" key="1">
    <source>
        <dbReference type="ARBA" id="ARBA00011073"/>
    </source>
</evidence>
<dbReference type="Proteomes" id="UP001249020">
    <property type="component" value="Unassembled WGS sequence"/>
</dbReference>
<dbReference type="PANTHER" id="PTHR43806">
    <property type="entry name" value="PEPTIDASE S8"/>
    <property type="match status" value="1"/>
</dbReference>
<evidence type="ECO:0000256" key="2">
    <source>
        <dbReference type="ARBA" id="ARBA00022670"/>
    </source>
</evidence>
<evidence type="ECO:0000256" key="3">
    <source>
        <dbReference type="ARBA" id="ARBA00022801"/>
    </source>
</evidence>
<evidence type="ECO:0000256" key="4">
    <source>
        <dbReference type="ARBA" id="ARBA00022825"/>
    </source>
</evidence>
<feature type="active site" description="Charge relay system" evidence="5 6">
    <location>
        <position position="198"/>
    </location>
</feature>
<dbReference type="InterPro" id="IPR022398">
    <property type="entry name" value="Peptidase_S8_His-AS"/>
</dbReference>
<name>A0AAW8R069_9ALTE</name>
<evidence type="ECO:0000256" key="8">
    <source>
        <dbReference type="SAM" id="SignalP"/>
    </source>
</evidence>
<dbReference type="Pfam" id="PF00082">
    <property type="entry name" value="Peptidase_S8"/>
    <property type="match status" value="1"/>
</dbReference>
<evidence type="ECO:0000256" key="6">
    <source>
        <dbReference type="PROSITE-ProRule" id="PRU01240"/>
    </source>
</evidence>
<keyword evidence="8" id="KW-0732">Signal</keyword>
<proteinExistence type="inferred from homology"/>
<organism evidence="10 11">
    <name type="scientific">Brumicola blandensis</name>
    <dbReference type="NCBI Taxonomy" id="3075611"/>
    <lineage>
        <taxon>Bacteria</taxon>
        <taxon>Pseudomonadati</taxon>
        <taxon>Pseudomonadota</taxon>
        <taxon>Gammaproteobacteria</taxon>
        <taxon>Alteromonadales</taxon>
        <taxon>Alteromonadaceae</taxon>
        <taxon>Brumicola</taxon>
    </lineage>
</organism>
<feature type="active site" description="Charge relay system" evidence="5 6">
    <location>
        <position position="390"/>
    </location>
</feature>
<dbReference type="InterPro" id="IPR050131">
    <property type="entry name" value="Peptidase_S8_subtilisin-like"/>
</dbReference>
<dbReference type="Gene3D" id="3.30.70.80">
    <property type="entry name" value="Peptidase S8 propeptide/proteinase inhibitor I9"/>
    <property type="match status" value="1"/>
</dbReference>
<evidence type="ECO:0000313" key="11">
    <source>
        <dbReference type="Proteomes" id="UP001249020"/>
    </source>
</evidence>
<dbReference type="InterPro" id="IPR037045">
    <property type="entry name" value="S8pro/Inhibitor_I9_sf"/>
</dbReference>
<keyword evidence="3 6" id="KW-0378">Hydrolase</keyword>
<dbReference type="InterPro" id="IPR000209">
    <property type="entry name" value="Peptidase_S8/S53_dom"/>
</dbReference>
<keyword evidence="11" id="KW-1185">Reference proteome</keyword>
<comment type="similarity">
    <text evidence="1 6">Belongs to the peptidase S8 family.</text>
</comment>
<dbReference type="SUPFAM" id="SSF52743">
    <property type="entry name" value="Subtilisin-like"/>
    <property type="match status" value="1"/>
</dbReference>
<dbReference type="InterPro" id="IPR015500">
    <property type="entry name" value="Peptidase_S8_subtilisin-rel"/>
</dbReference>
<dbReference type="EMBL" id="JAVRIE010000002">
    <property type="protein sequence ID" value="MDT0582275.1"/>
    <property type="molecule type" value="Genomic_DNA"/>
</dbReference>
<dbReference type="Gene3D" id="3.40.50.200">
    <property type="entry name" value="Peptidase S8/S53 domain"/>
    <property type="match status" value="1"/>
</dbReference>
<dbReference type="EC" id="3.4.-.-" evidence="10"/>
<keyword evidence="2 6" id="KW-0645">Protease</keyword>
<dbReference type="GO" id="GO:0004252">
    <property type="term" value="F:serine-type endopeptidase activity"/>
    <property type="evidence" value="ECO:0007669"/>
    <property type="project" value="UniProtKB-UniRule"/>
</dbReference>
<evidence type="ECO:0000256" key="7">
    <source>
        <dbReference type="SAM" id="MobiDB-lite"/>
    </source>
</evidence>
<feature type="signal peptide" evidence="8">
    <location>
        <begin position="1"/>
        <end position="23"/>
    </location>
</feature>
<keyword evidence="4 6" id="KW-0720">Serine protease</keyword>
<dbReference type="PANTHER" id="PTHR43806:SF11">
    <property type="entry name" value="CEREVISIN-RELATED"/>
    <property type="match status" value="1"/>
</dbReference>
<evidence type="ECO:0000259" key="9">
    <source>
        <dbReference type="Pfam" id="PF00082"/>
    </source>
</evidence>
<feature type="compositionally biased region" description="Acidic residues" evidence="7">
    <location>
        <begin position="605"/>
        <end position="615"/>
    </location>
</feature>
<sequence length="631" mass="67471">MSISNTLKTMMFASVAVVGFAGAVATNGYGDFLSTDAGNGAVKKAKEQPKSYIVQGKGSETLKTAVTSVGGSISREFPIINAVSAVLTPSQAEVIAQLDDVRIQDDRSVATMSAGNGQNKKFIIDNYISTQTGADQLHELGITGLGVTVAVLDSGTIMAGQHGFNLLVDSEGYWRVPAKYDAIKSRRTWWLNDDKNGHGSHVSGIIASSLKADNGKFNGIAPDVYLLSVKAFDKNGQSSYSKVLDGLNWIYHNRETYRIRVLNLSLGADVQSNYWDDPINQAIMKLWEAGIVVVTSAGNSGHEDMSITVPGNNPYIITVGAITDSYTPFDYSDDRVTTFSSTGPTVEGFVKPEVVAYGGHIAAKVDNRYAFGQFFESETGLGYQEVSGTSQASAVVSGIAALMLQYNPYLSPDDVKCRIMASAKMAHDESGKMKFSPFEQGHGMVNAYAAVASNKTGCANRGLDIQADLAGTAHFMGPVTKTTGGEFAILVGDKLVTEGHQWGDSSMLAEGHQWGDSGIFAEGHQWGDSGIFSEGHQWGDSGILAEGHQWGDSGIFAEGHQWGDSGIFAEGHQWGDSGMFAEAWNNRDLFSEVADSVVTPSDLAIQDEDGEEPVQEWETTERSAPVAPPLN</sequence>
<dbReference type="GO" id="GO:0006508">
    <property type="term" value="P:proteolysis"/>
    <property type="evidence" value="ECO:0007669"/>
    <property type="project" value="UniProtKB-KW"/>
</dbReference>
<dbReference type="PROSITE" id="PS51892">
    <property type="entry name" value="SUBTILASE"/>
    <property type="match status" value="1"/>
</dbReference>
<feature type="active site" description="Charge relay system" evidence="5 6">
    <location>
        <position position="153"/>
    </location>
</feature>
<accession>A0AAW8R069</accession>
<dbReference type="AlphaFoldDB" id="A0AAW8R069"/>
<comment type="caution">
    <text evidence="10">The sequence shown here is derived from an EMBL/GenBank/DDBJ whole genome shotgun (WGS) entry which is preliminary data.</text>
</comment>
<gene>
    <name evidence="10" type="ORF">RM544_06975</name>
</gene>
<feature type="domain" description="Peptidase S8/S53" evidence="9">
    <location>
        <begin position="146"/>
        <end position="443"/>
    </location>
</feature>